<dbReference type="Proteomes" id="UP000283269">
    <property type="component" value="Unassembled WGS sequence"/>
</dbReference>
<name>A0A409WQZ4_PSICY</name>
<dbReference type="PROSITE" id="PS01196">
    <property type="entry name" value="PEPT_TRNA_HYDROL_2"/>
    <property type="match status" value="1"/>
</dbReference>
<accession>A0A409WQZ4</accession>
<dbReference type="InterPro" id="IPR001328">
    <property type="entry name" value="Pept_tRNA_hydro"/>
</dbReference>
<dbReference type="InParanoid" id="A0A409WQZ4"/>
<dbReference type="InterPro" id="IPR018171">
    <property type="entry name" value="Pept_tRNA_hydro_CS"/>
</dbReference>
<dbReference type="SUPFAM" id="SSF53178">
    <property type="entry name" value="Peptidyl-tRNA hydrolase-like"/>
    <property type="match status" value="1"/>
</dbReference>
<dbReference type="GO" id="GO:0004045">
    <property type="term" value="F:peptidyl-tRNA hydrolase activity"/>
    <property type="evidence" value="ECO:0007669"/>
    <property type="project" value="InterPro"/>
</dbReference>
<dbReference type="STRING" id="93625.A0A409WQZ4"/>
<dbReference type="OrthoDB" id="1711136at2759"/>
<dbReference type="Gene3D" id="3.40.50.1470">
    <property type="entry name" value="Peptidyl-tRNA hydrolase"/>
    <property type="match status" value="1"/>
</dbReference>
<organism evidence="1 2">
    <name type="scientific">Psilocybe cyanescens</name>
    <dbReference type="NCBI Taxonomy" id="93625"/>
    <lineage>
        <taxon>Eukaryota</taxon>
        <taxon>Fungi</taxon>
        <taxon>Dikarya</taxon>
        <taxon>Basidiomycota</taxon>
        <taxon>Agaricomycotina</taxon>
        <taxon>Agaricomycetes</taxon>
        <taxon>Agaricomycetidae</taxon>
        <taxon>Agaricales</taxon>
        <taxon>Agaricineae</taxon>
        <taxon>Strophariaceae</taxon>
        <taxon>Psilocybe</taxon>
    </lineage>
</organism>
<evidence type="ECO:0000313" key="2">
    <source>
        <dbReference type="Proteomes" id="UP000283269"/>
    </source>
</evidence>
<evidence type="ECO:0008006" key="3">
    <source>
        <dbReference type="Google" id="ProtNLM"/>
    </source>
</evidence>
<reference evidence="1 2" key="1">
    <citation type="journal article" date="2018" name="Evol. Lett.">
        <title>Horizontal gene cluster transfer increased hallucinogenic mushroom diversity.</title>
        <authorList>
            <person name="Reynolds H.T."/>
            <person name="Vijayakumar V."/>
            <person name="Gluck-Thaler E."/>
            <person name="Korotkin H.B."/>
            <person name="Matheny P.B."/>
            <person name="Slot J.C."/>
        </authorList>
    </citation>
    <scope>NUCLEOTIDE SEQUENCE [LARGE SCALE GENOMIC DNA]</scope>
    <source>
        <strain evidence="1 2">2631</strain>
    </source>
</reference>
<dbReference type="AlphaFoldDB" id="A0A409WQZ4"/>
<comment type="caution">
    <text evidence="1">The sequence shown here is derived from an EMBL/GenBank/DDBJ whole genome shotgun (WGS) entry which is preliminary data.</text>
</comment>
<dbReference type="EMBL" id="NHYD01003303">
    <property type="protein sequence ID" value="PPQ80910.1"/>
    <property type="molecule type" value="Genomic_DNA"/>
</dbReference>
<sequence>MAITHYIVINFYFIYPPTKPSPAPAPLLENQIQFQLGSSSCSNFISGFSVPPSKVTPSASAEDLSQIQVPELEPVSARHRRVRARIDNGSPPPQAWTVRKLELRYCVPPAATSTDLNIDLLLLRRAKLHTYILLRPYPYPPPRTRTPSSPPSCTRSTLSSSSLQLEIMILYPDGVLDEYFFAKPYRQTVNSLTSMIIHADSLLHRVEDLSVKLDGSANGHNGVKSIIFALGGEMGFHQFRLGIGRDESDAAEYVMRQLPSHELRYWGDEGLDSVMREIEKVALKAG</sequence>
<dbReference type="InterPro" id="IPR036416">
    <property type="entry name" value="Pept_tRNA_hydro_sf"/>
</dbReference>
<protein>
    <recommendedName>
        <fullName evidence="3">Peptidyl-tRNA hydrolase</fullName>
    </recommendedName>
</protein>
<proteinExistence type="predicted"/>
<dbReference type="Pfam" id="PF01195">
    <property type="entry name" value="Pept_tRNA_hydro"/>
    <property type="match status" value="1"/>
</dbReference>
<keyword evidence="2" id="KW-1185">Reference proteome</keyword>
<evidence type="ECO:0000313" key="1">
    <source>
        <dbReference type="EMBL" id="PPQ80910.1"/>
    </source>
</evidence>
<gene>
    <name evidence="1" type="ORF">CVT25_014276</name>
</gene>